<evidence type="ECO:0000256" key="4">
    <source>
        <dbReference type="ARBA" id="ARBA00023002"/>
    </source>
</evidence>
<dbReference type="InterPro" id="IPR001117">
    <property type="entry name" value="Cu-oxidase_2nd"/>
</dbReference>
<proteinExistence type="inferred from homology"/>
<sequence length="550" mass="60649">MIQLRLCSVLGLLLLASSAIAATVSYDWDVTWVNASPDGFERPVIGINGAWPCPTIAANVGDTIVLTINNLLGNETTGIHFHGIDQINTSWMDGANGVAQCSVPPNSSITYRFLADSPGTFWYHSHDMGQYPDGLRGPLIVYDPLDPYKGQYDEEVVLTVSDWYHDQSITLVRNMITTTNTHFIPPFPDSIIVNEGLGANVTFDNDKTYRFRIISFAAFGSAMFSFDTSHMQVVMIDASYVEKAKATQLRIAPSQRYDVLISVPRRRNCKAVASANYPFLLSLDINRDYTNDPAQSVWQHNYTGYLVTNPTGDFPEEVVTLWQPADDATFVPLDGAVALGPVSQEITLDFDFCRDENNLPRACFNNNTYIAQKVPTLYSVATTGTDNTNPIVYGDVLPYILPLGTIATIVVNNLDAAIHPFHLHGHQFQVLARPESGAGTWDGQESNLAVTPPRRDTISVNANSYAVLRIQVTHPGVFIFHCHIEWHVEMGLTATFIQAPELLRNVTFPADHIDNCIKQNIPYQGNAAGNTADVLDTSGFNTVPPVQYEG</sequence>
<dbReference type="InterPro" id="IPR011707">
    <property type="entry name" value="Cu-oxidase-like_N"/>
</dbReference>
<feature type="domain" description="Plastocyanin-like" evidence="9">
    <location>
        <begin position="30"/>
        <end position="144"/>
    </location>
</feature>
<protein>
    <recommendedName>
        <fullName evidence="12">Multicopper oxidase</fullName>
    </recommendedName>
</protein>
<dbReference type="AlphaFoldDB" id="U7PI45"/>
<dbReference type="PROSITE" id="PS00079">
    <property type="entry name" value="MULTICOPPER_OXIDASE1"/>
    <property type="match status" value="2"/>
</dbReference>
<dbReference type="PROSITE" id="PS00080">
    <property type="entry name" value="MULTICOPPER_OXIDASE2"/>
    <property type="match status" value="1"/>
</dbReference>
<dbReference type="eggNOG" id="KOG1263">
    <property type="taxonomic scope" value="Eukaryota"/>
</dbReference>
<evidence type="ECO:0000256" key="5">
    <source>
        <dbReference type="ARBA" id="ARBA00023008"/>
    </source>
</evidence>
<dbReference type="SUPFAM" id="SSF49503">
    <property type="entry name" value="Cupredoxins"/>
    <property type="match status" value="3"/>
</dbReference>
<dbReference type="OrthoDB" id="2121828at2759"/>
<dbReference type="PANTHER" id="PTHR11709">
    <property type="entry name" value="MULTI-COPPER OXIDASE"/>
    <property type="match status" value="1"/>
</dbReference>
<keyword evidence="5" id="KW-0186">Copper</keyword>
<dbReference type="CDD" id="cd13877">
    <property type="entry name" value="CuRO_2_Fet3p_like"/>
    <property type="match status" value="1"/>
</dbReference>
<dbReference type="GO" id="GO:0010106">
    <property type="term" value="P:cellular response to iron ion starvation"/>
    <property type="evidence" value="ECO:0007669"/>
    <property type="project" value="TreeGrafter"/>
</dbReference>
<feature type="domain" description="Plastocyanin-like" evidence="8">
    <location>
        <begin position="370"/>
        <end position="500"/>
    </location>
</feature>
<evidence type="ECO:0000256" key="1">
    <source>
        <dbReference type="ARBA" id="ARBA00010609"/>
    </source>
</evidence>
<dbReference type="InterPro" id="IPR011706">
    <property type="entry name" value="Cu-oxidase_C"/>
</dbReference>
<evidence type="ECO:0000259" key="8">
    <source>
        <dbReference type="Pfam" id="PF07731"/>
    </source>
</evidence>
<accession>U7PI45</accession>
<keyword evidence="4" id="KW-0560">Oxidoreductase</keyword>
<dbReference type="InterPro" id="IPR045087">
    <property type="entry name" value="Cu-oxidase_fam"/>
</dbReference>
<dbReference type="Proteomes" id="UP000018087">
    <property type="component" value="Unassembled WGS sequence"/>
</dbReference>
<evidence type="ECO:0000256" key="3">
    <source>
        <dbReference type="ARBA" id="ARBA00022729"/>
    </source>
</evidence>
<evidence type="ECO:0000256" key="6">
    <source>
        <dbReference type="SAM" id="SignalP"/>
    </source>
</evidence>
<dbReference type="GO" id="GO:0033215">
    <property type="term" value="P:reductive iron assimilation"/>
    <property type="evidence" value="ECO:0007669"/>
    <property type="project" value="TreeGrafter"/>
</dbReference>
<gene>
    <name evidence="10" type="ORF">HMPREF1624_08485</name>
</gene>
<dbReference type="Gene3D" id="2.60.40.420">
    <property type="entry name" value="Cupredoxins - blue copper proteins"/>
    <property type="match status" value="3"/>
</dbReference>
<dbReference type="GO" id="GO:0005507">
    <property type="term" value="F:copper ion binding"/>
    <property type="evidence" value="ECO:0007669"/>
    <property type="project" value="InterPro"/>
</dbReference>
<dbReference type="Pfam" id="PF07732">
    <property type="entry name" value="Cu-oxidase_3"/>
    <property type="match status" value="1"/>
</dbReference>
<keyword evidence="2" id="KW-0479">Metal-binding</keyword>
<evidence type="ECO:0000259" key="7">
    <source>
        <dbReference type="Pfam" id="PF00394"/>
    </source>
</evidence>
<evidence type="ECO:0000256" key="2">
    <source>
        <dbReference type="ARBA" id="ARBA00022723"/>
    </source>
</evidence>
<dbReference type="STRING" id="1391915.U7PI45"/>
<dbReference type="InterPro" id="IPR008972">
    <property type="entry name" value="Cupredoxin"/>
</dbReference>
<dbReference type="Pfam" id="PF00394">
    <property type="entry name" value="Cu-oxidase"/>
    <property type="match status" value="1"/>
</dbReference>
<name>U7PI45_SPOS1</name>
<comment type="similarity">
    <text evidence="1">Belongs to the multicopper oxidase family.</text>
</comment>
<dbReference type="Pfam" id="PF07731">
    <property type="entry name" value="Cu-oxidase_2"/>
    <property type="match status" value="1"/>
</dbReference>
<dbReference type="InterPro" id="IPR002355">
    <property type="entry name" value="Cu_oxidase_Cu_BS"/>
</dbReference>
<feature type="domain" description="Plastocyanin-like" evidence="7">
    <location>
        <begin position="154"/>
        <end position="264"/>
    </location>
</feature>
<organism evidence="10 11">
    <name type="scientific">Sporothrix schenckii (strain ATCC 58251 / de Perez 2211183)</name>
    <name type="common">Rose-picker's disease fungus</name>
    <dbReference type="NCBI Taxonomy" id="1391915"/>
    <lineage>
        <taxon>Eukaryota</taxon>
        <taxon>Fungi</taxon>
        <taxon>Dikarya</taxon>
        <taxon>Ascomycota</taxon>
        <taxon>Pezizomycotina</taxon>
        <taxon>Sordariomycetes</taxon>
        <taxon>Sordariomycetidae</taxon>
        <taxon>Ophiostomatales</taxon>
        <taxon>Ophiostomataceae</taxon>
        <taxon>Sporothrix</taxon>
    </lineage>
</organism>
<dbReference type="GO" id="GO:0033573">
    <property type="term" value="C:high-affinity iron permease complex"/>
    <property type="evidence" value="ECO:0007669"/>
    <property type="project" value="TreeGrafter"/>
</dbReference>
<evidence type="ECO:0000313" key="11">
    <source>
        <dbReference type="Proteomes" id="UP000018087"/>
    </source>
</evidence>
<dbReference type="EMBL" id="KI440855">
    <property type="protein sequence ID" value="ERS95273.1"/>
    <property type="molecule type" value="Genomic_DNA"/>
</dbReference>
<dbReference type="HOGENOM" id="CLU_006504_7_3_1"/>
<feature type="signal peptide" evidence="6">
    <location>
        <begin position="1"/>
        <end position="21"/>
    </location>
</feature>
<dbReference type="GO" id="GO:0004322">
    <property type="term" value="F:ferroxidase activity"/>
    <property type="evidence" value="ECO:0007669"/>
    <property type="project" value="TreeGrafter"/>
</dbReference>
<evidence type="ECO:0008006" key="12">
    <source>
        <dbReference type="Google" id="ProtNLM"/>
    </source>
</evidence>
<dbReference type="InterPro" id="IPR044130">
    <property type="entry name" value="CuRO_2_Fet3-like"/>
</dbReference>
<evidence type="ECO:0000313" key="10">
    <source>
        <dbReference type="EMBL" id="ERS95273.1"/>
    </source>
</evidence>
<dbReference type="InterPro" id="IPR033138">
    <property type="entry name" value="Cu_oxidase_CS"/>
</dbReference>
<feature type="chain" id="PRO_5004687477" description="Multicopper oxidase" evidence="6">
    <location>
        <begin position="22"/>
        <end position="550"/>
    </location>
</feature>
<keyword evidence="11" id="KW-1185">Reference proteome</keyword>
<reference evidence="11" key="1">
    <citation type="journal article" date="2014" name="Genome Announc.">
        <title>Genome sequence of the pathogenic fungus Sporothrix schenckii (ATCC 58251).</title>
        <authorList>
            <person name="Cuomo C.A."/>
            <person name="Rodriguez-Del Valle N."/>
            <person name="Perez-Sanchez L."/>
            <person name="Abouelleil A."/>
            <person name="Goldberg J."/>
            <person name="Young S."/>
            <person name="Zeng Q."/>
            <person name="Birren B.W."/>
        </authorList>
    </citation>
    <scope>NUCLEOTIDE SEQUENCE [LARGE SCALE GENOMIC DNA]</scope>
    <source>
        <strain evidence="11">ATCC 58251 / de Perez 2211183</strain>
    </source>
</reference>
<keyword evidence="3 6" id="KW-0732">Signal</keyword>
<evidence type="ECO:0000259" key="9">
    <source>
        <dbReference type="Pfam" id="PF07732"/>
    </source>
</evidence>
<dbReference type="PANTHER" id="PTHR11709:SF361">
    <property type="entry name" value="IRON TRANSPORT MULTICOPPER OXIDASE FET3"/>
    <property type="match status" value="1"/>
</dbReference>